<protein>
    <recommendedName>
        <fullName evidence="7">Large ribosomal subunit protein mL51</fullName>
    </recommendedName>
    <alternativeName>
        <fullName evidence="8">39S ribosomal protein L51, mitochondrial</fullName>
    </alternativeName>
</protein>
<dbReference type="GO" id="GO:0005762">
    <property type="term" value="C:mitochondrial large ribosomal subunit"/>
    <property type="evidence" value="ECO:0007669"/>
    <property type="project" value="TreeGrafter"/>
</dbReference>
<evidence type="ECO:0000256" key="1">
    <source>
        <dbReference type="ARBA" id="ARBA00004173"/>
    </source>
</evidence>
<keyword evidence="12" id="KW-1185">Reference proteome</keyword>
<evidence type="ECO:0000256" key="3">
    <source>
        <dbReference type="ARBA" id="ARBA00022946"/>
    </source>
</evidence>
<evidence type="ECO:0000313" key="10">
    <source>
        <dbReference type="EMBL" id="CAG9123066.1"/>
    </source>
</evidence>
<keyword evidence="4" id="KW-0689">Ribosomal protein</keyword>
<evidence type="ECO:0000313" key="12">
    <source>
        <dbReference type="Proteomes" id="UP000659654"/>
    </source>
</evidence>
<dbReference type="GO" id="GO:0003735">
    <property type="term" value="F:structural constituent of ribosome"/>
    <property type="evidence" value="ECO:0007669"/>
    <property type="project" value="InterPro"/>
</dbReference>
<accession>A0A1I7RSB6</accession>
<reference evidence="10" key="2">
    <citation type="submission" date="2020-08" db="EMBL/GenBank/DDBJ databases">
        <authorList>
            <person name="Kikuchi T."/>
        </authorList>
    </citation>
    <scope>NUCLEOTIDE SEQUENCE</scope>
    <source>
        <strain evidence="9">Ka4C1</strain>
    </source>
</reference>
<dbReference type="OrthoDB" id="10059330at2759"/>
<dbReference type="Proteomes" id="UP000095284">
    <property type="component" value="Unplaced"/>
</dbReference>
<dbReference type="EMBL" id="CAJFCV020000005">
    <property type="protein sequence ID" value="CAG9123066.1"/>
    <property type="molecule type" value="Genomic_DNA"/>
</dbReference>
<evidence type="ECO:0000256" key="6">
    <source>
        <dbReference type="ARBA" id="ARBA00023274"/>
    </source>
</evidence>
<evidence type="ECO:0000256" key="7">
    <source>
        <dbReference type="ARBA" id="ARBA00035182"/>
    </source>
</evidence>
<reference evidence="13" key="1">
    <citation type="submission" date="2016-11" db="UniProtKB">
        <authorList>
            <consortium name="WormBaseParasite"/>
        </authorList>
    </citation>
    <scope>IDENTIFICATION</scope>
</reference>
<gene>
    <name evidence="9" type="ORF">BXYJ_LOCUS11828</name>
</gene>
<comment type="subcellular location">
    <subcellularLocation>
        <location evidence="1">Mitochondrion</location>
    </subcellularLocation>
</comment>
<dbReference type="PANTHER" id="PTHR13409:SF0">
    <property type="entry name" value="LARGE RIBOSOMAL SUBUNIT PROTEIN ML51"/>
    <property type="match status" value="1"/>
</dbReference>
<dbReference type="GO" id="GO:0006412">
    <property type="term" value="P:translation"/>
    <property type="evidence" value="ECO:0007669"/>
    <property type="project" value="TreeGrafter"/>
</dbReference>
<evidence type="ECO:0000313" key="9">
    <source>
        <dbReference type="EMBL" id="CAD5231732.1"/>
    </source>
</evidence>
<evidence type="ECO:0000256" key="4">
    <source>
        <dbReference type="ARBA" id="ARBA00022980"/>
    </source>
</evidence>
<evidence type="ECO:0000256" key="2">
    <source>
        <dbReference type="ARBA" id="ARBA00010972"/>
    </source>
</evidence>
<dbReference type="InterPro" id="IPR019373">
    <property type="entry name" value="Ribosomal_mL51"/>
</dbReference>
<dbReference type="Proteomes" id="UP000582659">
    <property type="component" value="Unassembled WGS sequence"/>
</dbReference>
<dbReference type="EMBL" id="CAJFDI010000005">
    <property type="protein sequence ID" value="CAD5231732.1"/>
    <property type="molecule type" value="Genomic_DNA"/>
</dbReference>
<sequence length="196" mass="23883">MLKYCQLRIPSLLSVRTFRDTAGVPRVSDDHEKRMHKPVDTGYYFRYHRQGVDPLPRTPESRDRVFRPKYKIRDAWSTASARYGENDYIDILKKDANVHPAQLMYHVPRWLRGFPGQHRANDLIKLIHYRNLYKEKMQRNSPHQWHQLCKRIRHLLQYHNYKKADELNEERALGLWKQEPDYFYKDKSRRSYQDLV</sequence>
<dbReference type="PANTHER" id="PTHR13409">
    <property type="entry name" value="MITOCHONDRIAL 39S RIBOSOMAL PROTEIN L51"/>
    <property type="match status" value="1"/>
</dbReference>
<dbReference type="Proteomes" id="UP000659654">
    <property type="component" value="Unassembled WGS sequence"/>
</dbReference>
<name>A0A1I7RSB6_BURXY</name>
<dbReference type="Pfam" id="PF10244">
    <property type="entry name" value="MRP-L51"/>
    <property type="match status" value="1"/>
</dbReference>
<evidence type="ECO:0000256" key="5">
    <source>
        <dbReference type="ARBA" id="ARBA00023128"/>
    </source>
</evidence>
<evidence type="ECO:0000256" key="8">
    <source>
        <dbReference type="ARBA" id="ARBA00035419"/>
    </source>
</evidence>
<comment type="similarity">
    <text evidence="2">Belongs to the mitochondrion-specific ribosomal protein mL51 family.</text>
</comment>
<keyword evidence="5" id="KW-0496">Mitochondrion</keyword>
<organism evidence="11 13">
    <name type="scientific">Bursaphelenchus xylophilus</name>
    <name type="common">Pinewood nematode worm</name>
    <name type="synonym">Aphelenchoides xylophilus</name>
    <dbReference type="NCBI Taxonomy" id="6326"/>
    <lineage>
        <taxon>Eukaryota</taxon>
        <taxon>Metazoa</taxon>
        <taxon>Ecdysozoa</taxon>
        <taxon>Nematoda</taxon>
        <taxon>Chromadorea</taxon>
        <taxon>Rhabditida</taxon>
        <taxon>Tylenchina</taxon>
        <taxon>Tylenchomorpha</taxon>
        <taxon>Aphelenchoidea</taxon>
        <taxon>Aphelenchoididae</taxon>
        <taxon>Bursaphelenchus</taxon>
    </lineage>
</organism>
<dbReference type="WBParaSite" id="BXY_0362000.1">
    <property type="protein sequence ID" value="BXY_0362000.1"/>
    <property type="gene ID" value="BXY_0362000"/>
</dbReference>
<proteinExistence type="inferred from homology"/>
<dbReference type="eggNOG" id="KOG4045">
    <property type="taxonomic scope" value="Eukaryota"/>
</dbReference>
<keyword evidence="6" id="KW-0687">Ribonucleoprotein</keyword>
<evidence type="ECO:0000313" key="13">
    <source>
        <dbReference type="WBParaSite" id="BXY_0362000.1"/>
    </source>
</evidence>
<keyword evidence="3" id="KW-0809">Transit peptide</keyword>
<dbReference type="AlphaFoldDB" id="A0A1I7RSB6"/>
<evidence type="ECO:0000313" key="11">
    <source>
        <dbReference type="Proteomes" id="UP000095284"/>
    </source>
</evidence>